<dbReference type="Proteomes" id="UP000570003">
    <property type="component" value="Unassembled WGS sequence"/>
</dbReference>
<organism evidence="1 2">
    <name type="scientific">Streptomyces somaliensis (strain ATCC 33201 / DSM 40738 / JCM 12659 / KCTC 9044 / NCTC 11332 / NRRL B-12077 / IP 733)</name>
    <dbReference type="NCBI Taxonomy" id="1134445"/>
    <lineage>
        <taxon>Bacteria</taxon>
        <taxon>Bacillati</taxon>
        <taxon>Actinomycetota</taxon>
        <taxon>Actinomycetes</taxon>
        <taxon>Kitasatosporales</taxon>
        <taxon>Streptomycetaceae</taxon>
        <taxon>Streptomyces</taxon>
    </lineage>
</organism>
<dbReference type="RefSeq" id="WP_168437600.1">
    <property type="nucleotide sequence ID" value="NZ_JAAXOU010000021.1"/>
</dbReference>
<comment type="caution">
    <text evidence="1">The sequence shown here is derived from an EMBL/GenBank/DDBJ whole genome shotgun (WGS) entry which is preliminary data.</text>
</comment>
<protein>
    <submittedName>
        <fullName evidence="1">Uncharacterized protein</fullName>
    </submittedName>
</protein>
<gene>
    <name evidence="1" type="ORF">HGA06_03850</name>
</gene>
<dbReference type="EMBL" id="JAAXOU010000021">
    <property type="protein sequence ID" value="NKY13331.1"/>
    <property type="molecule type" value="Genomic_DNA"/>
</dbReference>
<name>A0AA44DBS5_STRE0</name>
<sequence length="156" mass="17479">MDVELLPHIGFATFRFGMSADEAGHAARELGLTVPDADAEAEPGQVLCKHEGYRANVMLGFRKGELTNVEVWRFRDEDADMRVTLDGLDVFRTPSDELLARLEERGHVVEENDLGFDVLPELKVIFANNSSFEYPVDEEGDPLYFDYVLVTTDPVG</sequence>
<dbReference type="AlphaFoldDB" id="A0AA44DBS5"/>
<keyword evidence="2" id="KW-1185">Reference proteome</keyword>
<proteinExistence type="predicted"/>
<reference evidence="1 2" key="1">
    <citation type="submission" date="2020-04" db="EMBL/GenBank/DDBJ databases">
        <title>MicrobeNet Type strains.</title>
        <authorList>
            <person name="Nicholson A.C."/>
        </authorList>
    </citation>
    <scope>NUCLEOTIDE SEQUENCE [LARGE SCALE GENOMIC DNA]</scope>
    <source>
        <strain evidence="1 2">DSM 40738</strain>
    </source>
</reference>
<accession>A0AA44DBS5</accession>
<evidence type="ECO:0000313" key="1">
    <source>
        <dbReference type="EMBL" id="NKY13331.1"/>
    </source>
</evidence>
<evidence type="ECO:0000313" key="2">
    <source>
        <dbReference type="Proteomes" id="UP000570003"/>
    </source>
</evidence>